<comment type="caution">
    <text evidence="1">The sequence shown here is derived from an EMBL/GenBank/DDBJ whole genome shotgun (WGS) entry which is preliminary data.</text>
</comment>
<reference evidence="1 2" key="1">
    <citation type="submission" date="2018-02" db="EMBL/GenBank/DDBJ databases">
        <title>Comparative genomes isolates from brazilian mangrove.</title>
        <authorList>
            <person name="Araujo J.E."/>
            <person name="Taketani R.G."/>
            <person name="Silva M.C.P."/>
            <person name="Loureco M.V."/>
            <person name="Andreote F.D."/>
        </authorList>
    </citation>
    <scope>NUCLEOTIDE SEQUENCE [LARGE SCALE GENOMIC DNA]</scope>
    <source>
        <strain evidence="1 2">Nap-Phe MGV</strain>
    </source>
</reference>
<name>A0A2S8GIY6_9BACT</name>
<sequence length="178" mass="18808">MFQLWKIGLSLAAIAVVGCSDPGPLRFPVEGTLTLDGKPLPFKSLTLYPTDGTTGHGAAGFSDESGKFNLQAIVPGAIRDYRGCPPGRYRVVISEPLIPIEGSTSTDAIQGEAVGDEGPAAAIAMVQPTRRRAAKGDVPPHYLSDATTPLIVEVSEGIEQYEFSIESKPGRVASSRRN</sequence>
<dbReference type="PROSITE" id="PS51257">
    <property type="entry name" value="PROKAR_LIPOPROTEIN"/>
    <property type="match status" value="1"/>
</dbReference>
<dbReference type="EMBL" id="PUHZ01000020">
    <property type="protein sequence ID" value="PQO44320.1"/>
    <property type="molecule type" value="Genomic_DNA"/>
</dbReference>
<proteinExistence type="predicted"/>
<dbReference type="AlphaFoldDB" id="A0A2S8GIY6"/>
<dbReference type="RefSeq" id="WP_105337289.1">
    <property type="nucleotide sequence ID" value="NZ_PUHZ01000020.1"/>
</dbReference>
<dbReference type="OrthoDB" id="275383at2"/>
<organism evidence="1 2">
    <name type="scientific">Blastopirellula marina</name>
    <dbReference type="NCBI Taxonomy" id="124"/>
    <lineage>
        <taxon>Bacteria</taxon>
        <taxon>Pseudomonadati</taxon>
        <taxon>Planctomycetota</taxon>
        <taxon>Planctomycetia</taxon>
        <taxon>Pirellulales</taxon>
        <taxon>Pirellulaceae</taxon>
        <taxon>Blastopirellula</taxon>
    </lineage>
</organism>
<evidence type="ECO:0000313" key="1">
    <source>
        <dbReference type="EMBL" id="PQO44320.1"/>
    </source>
</evidence>
<evidence type="ECO:0008006" key="3">
    <source>
        <dbReference type="Google" id="ProtNLM"/>
    </source>
</evidence>
<accession>A0A2S8GIY6</accession>
<protein>
    <recommendedName>
        <fullName evidence="3">Carboxypeptidase regulatory-like domain-containing protein</fullName>
    </recommendedName>
</protein>
<gene>
    <name evidence="1" type="ORF">C5Y93_20380</name>
</gene>
<evidence type="ECO:0000313" key="2">
    <source>
        <dbReference type="Proteomes" id="UP000237819"/>
    </source>
</evidence>
<dbReference type="Proteomes" id="UP000237819">
    <property type="component" value="Unassembled WGS sequence"/>
</dbReference>